<dbReference type="CDD" id="cd05829">
    <property type="entry name" value="Sortase_F"/>
    <property type="match status" value="1"/>
</dbReference>
<evidence type="ECO:0000256" key="1">
    <source>
        <dbReference type="ARBA" id="ARBA00022801"/>
    </source>
</evidence>
<organism evidence="3 4">
    <name type="scientific">Streptomyces fildesensis</name>
    <dbReference type="NCBI Taxonomy" id="375757"/>
    <lineage>
        <taxon>Bacteria</taxon>
        <taxon>Bacillati</taxon>
        <taxon>Actinomycetota</taxon>
        <taxon>Actinomycetes</taxon>
        <taxon>Kitasatosporales</taxon>
        <taxon>Streptomycetaceae</taxon>
        <taxon>Streptomyces</taxon>
    </lineage>
</organism>
<feature type="compositionally biased region" description="Pro residues" evidence="2">
    <location>
        <begin position="56"/>
        <end position="74"/>
    </location>
</feature>
<feature type="region of interest" description="Disordered" evidence="2">
    <location>
        <begin position="49"/>
        <end position="78"/>
    </location>
</feature>
<evidence type="ECO:0000313" key="3">
    <source>
        <dbReference type="EMBL" id="MFI9100647.1"/>
    </source>
</evidence>
<dbReference type="Gene3D" id="2.40.260.10">
    <property type="entry name" value="Sortase"/>
    <property type="match status" value="1"/>
</dbReference>
<reference evidence="3 4" key="1">
    <citation type="submission" date="2024-10" db="EMBL/GenBank/DDBJ databases">
        <title>The Natural Products Discovery Center: Release of the First 8490 Sequenced Strains for Exploring Actinobacteria Biosynthetic Diversity.</title>
        <authorList>
            <person name="Kalkreuter E."/>
            <person name="Kautsar S.A."/>
            <person name="Yang D."/>
            <person name="Bader C.D."/>
            <person name="Teijaro C.N."/>
            <person name="Fluegel L."/>
            <person name="Davis C.M."/>
            <person name="Simpson J.R."/>
            <person name="Lauterbach L."/>
            <person name="Steele A.D."/>
            <person name="Gui C."/>
            <person name="Meng S."/>
            <person name="Li G."/>
            <person name="Viehrig K."/>
            <person name="Ye F."/>
            <person name="Su P."/>
            <person name="Kiefer A.F."/>
            <person name="Nichols A."/>
            <person name="Cepeda A.J."/>
            <person name="Yan W."/>
            <person name="Fan B."/>
            <person name="Jiang Y."/>
            <person name="Adhikari A."/>
            <person name="Zheng C.-J."/>
            <person name="Schuster L."/>
            <person name="Cowan T.M."/>
            <person name="Smanski M.J."/>
            <person name="Chevrette M.G."/>
            <person name="De Carvalho L.P.S."/>
            <person name="Shen B."/>
        </authorList>
    </citation>
    <scope>NUCLEOTIDE SEQUENCE [LARGE SCALE GENOMIC DNA]</scope>
    <source>
        <strain evidence="3 4">NPDC053399</strain>
    </source>
</reference>
<proteinExistence type="predicted"/>
<dbReference type="RefSeq" id="WP_399646074.1">
    <property type="nucleotide sequence ID" value="NZ_JBITYG010000002.1"/>
</dbReference>
<comment type="caution">
    <text evidence="3">The sequence shown here is derived from an EMBL/GenBank/DDBJ whole genome shotgun (WGS) entry which is preliminary data.</text>
</comment>
<dbReference type="NCBIfam" id="NF033748">
    <property type="entry name" value="class_F_sortase"/>
    <property type="match status" value="1"/>
</dbReference>
<dbReference type="EMBL" id="JBITYG010000002">
    <property type="protein sequence ID" value="MFI9100647.1"/>
    <property type="molecule type" value="Genomic_DNA"/>
</dbReference>
<gene>
    <name evidence="3" type="ORF">ACIGXA_08970</name>
</gene>
<dbReference type="SUPFAM" id="SSF63817">
    <property type="entry name" value="Sortase"/>
    <property type="match status" value="1"/>
</dbReference>
<dbReference type="InterPro" id="IPR042001">
    <property type="entry name" value="Sortase_F"/>
</dbReference>
<dbReference type="Proteomes" id="UP001614394">
    <property type="component" value="Unassembled WGS sequence"/>
</dbReference>
<dbReference type="InterPro" id="IPR023365">
    <property type="entry name" value="Sortase_dom-sf"/>
</dbReference>
<dbReference type="Pfam" id="PF04203">
    <property type="entry name" value="Sortase"/>
    <property type="match status" value="1"/>
</dbReference>
<evidence type="ECO:0000256" key="2">
    <source>
        <dbReference type="SAM" id="MobiDB-lite"/>
    </source>
</evidence>
<evidence type="ECO:0000313" key="4">
    <source>
        <dbReference type="Proteomes" id="UP001614394"/>
    </source>
</evidence>
<dbReference type="InterPro" id="IPR005754">
    <property type="entry name" value="Sortase"/>
</dbReference>
<keyword evidence="4" id="KW-1185">Reference proteome</keyword>
<protein>
    <submittedName>
        <fullName evidence="3">Class F sortase</fullName>
    </submittedName>
</protein>
<accession>A0ABW8C431</accession>
<sequence length="220" mass="22404">MGRHARPRPPHRIALGSLALLGAASAVGGAVGLGPHLMRADAPAGGDRAVRMAVPAPGPDPVGTTPPGPAPAAAPRPSSLSIPAIQVRTSLETLGLSPAGALQVPVRPERAGWFDGGPVPGQVGPAVVVGHVDSVDGPAVFARLSSLRPGDVITVGLGDGSSVRFRVTAVRRFAKDRFPTAEVYGPQPDPQLRLITCGGAFDGHRYPDDIVVFARLATTS</sequence>
<keyword evidence="1" id="KW-0378">Hydrolase</keyword>
<name>A0ABW8C431_9ACTN</name>